<protein>
    <submittedName>
        <fullName evidence="1">Uncharacterized protein</fullName>
    </submittedName>
</protein>
<accession>A0A0E9SXA9</accession>
<proteinExistence type="predicted"/>
<reference evidence="1" key="2">
    <citation type="journal article" date="2015" name="Fish Shellfish Immunol.">
        <title>Early steps in the European eel (Anguilla anguilla)-Vibrio vulnificus interaction in the gills: Role of the RtxA13 toxin.</title>
        <authorList>
            <person name="Callol A."/>
            <person name="Pajuelo D."/>
            <person name="Ebbesson L."/>
            <person name="Teles M."/>
            <person name="MacKenzie S."/>
            <person name="Amaro C."/>
        </authorList>
    </citation>
    <scope>NUCLEOTIDE SEQUENCE</scope>
</reference>
<sequence>MLIILPKILVYVHISKYSGTRYLFRFHILY</sequence>
<evidence type="ECO:0000313" key="1">
    <source>
        <dbReference type="EMBL" id="JAH45994.1"/>
    </source>
</evidence>
<dbReference type="EMBL" id="GBXM01062583">
    <property type="protein sequence ID" value="JAH45994.1"/>
    <property type="molecule type" value="Transcribed_RNA"/>
</dbReference>
<organism evidence="1">
    <name type="scientific">Anguilla anguilla</name>
    <name type="common">European freshwater eel</name>
    <name type="synonym">Muraena anguilla</name>
    <dbReference type="NCBI Taxonomy" id="7936"/>
    <lineage>
        <taxon>Eukaryota</taxon>
        <taxon>Metazoa</taxon>
        <taxon>Chordata</taxon>
        <taxon>Craniata</taxon>
        <taxon>Vertebrata</taxon>
        <taxon>Euteleostomi</taxon>
        <taxon>Actinopterygii</taxon>
        <taxon>Neopterygii</taxon>
        <taxon>Teleostei</taxon>
        <taxon>Anguilliformes</taxon>
        <taxon>Anguillidae</taxon>
        <taxon>Anguilla</taxon>
    </lineage>
</organism>
<name>A0A0E9SXA9_ANGAN</name>
<reference evidence="1" key="1">
    <citation type="submission" date="2014-11" db="EMBL/GenBank/DDBJ databases">
        <authorList>
            <person name="Amaro Gonzalez C."/>
        </authorList>
    </citation>
    <scope>NUCLEOTIDE SEQUENCE</scope>
</reference>
<dbReference type="AlphaFoldDB" id="A0A0E9SXA9"/>